<dbReference type="PANTHER" id="PTHR32196:SF72">
    <property type="entry name" value="RIBOSE IMPORT PERMEASE PROTEIN RBSC"/>
    <property type="match status" value="1"/>
</dbReference>
<dbReference type="STRING" id="716928.GCA_000261485_04692"/>
<name>A0A249PKV9_9HYPH</name>
<keyword evidence="4 6" id="KW-1133">Transmembrane helix</keyword>
<sequence length="312" mass="32241">MPLMLIAACLMAALYEPRFLKAANLMNVLRNASFLTVISAGQMMVMIVGGFDISVGAVVALTSVSTAMALVFLADWGLAGVGLLVLGCLAGLIPALLLGLCNGLFVSLGRISPFMVTIGTMSIATGLAAYVTGGSPIYNLPPLFLEILGNGRLLAIPGVAFIAAAVVLALWYLQSQSRHGRYFYAVGGNEKAARQTGIDTRKYICAAYVIGALLAGVTGILLTARVGSGEATLGGNLMLQSISVAVIAGVSLKGGVGNVQNIVFSAVFLSVLSNAMSLARIDSKYHVIVIGLVVLIAVWVEARAATMETSDV</sequence>
<dbReference type="KEGG" id="esj:SJ05684_b54440"/>
<evidence type="ECO:0000256" key="1">
    <source>
        <dbReference type="ARBA" id="ARBA00004651"/>
    </source>
</evidence>
<evidence type="ECO:0000256" key="4">
    <source>
        <dbReference type="ARBA" id="ARBA00022989"/>
    </source>
</evidence>
<protein>
    <submittedName>
        <fullName evidence="7">Ribose ABC transport system, permease protein RbsC</fullName>
    </submittedName>
</protein>
<reference evidence="7 8" key="1">
    <citation type="submission" date="2017-08" db="EMBL/GenBank/DDBJ databases">
        <title>Multipartite genome sequences of Sinorhizobium species nodulating soybeans.</title>
        <authorList>
            <person name="Tian C.F."/>
        </authorList>
    </citation>
    <scope>NUCLEOTIDE SEQUENCE [LARGE SCALE GENOMIC DNA]</scope>
    <source>
        <strain evidence="7 8">CCBAU 05684</strain>
        <plasmid evidence="8">psj05684b</plasmid>
    </source>
</reference>
<feature type="transmembrane region" description="Helical" evidence="6">
    <location>
        <begin position="32"/>
        <end position="51"/>
    </location>
</feature>
<dbReference type="CDD" id="cd06579">
    <property type="entry name" value="TM_PBP1_transp_AraH_like"/>
    <property type="match status" value="1"/>
</dbReference>
<dbReference type="PANTHER" id="PTHR32196">
    <property type="entry name" value="ABC TRANSPORTER PERMEASE PROTEIN YPHD-RELATED-RELATED"/>
    <property type="match status" value="1"/>
</dbReference>
<keyword evidence="7" id="KW-0614">Plasmid</keyword>
<feature type="transmembrane region" description="Helical" evidence="6">
    <location>
        <begin position="113"/>
        <end position="133"/>
    </location>
</feature>
<geneLocation type="plasmid" evidence="8">
    <name>psj05684b</name>
</geneLocation>
<comment type="subcellular location">
    <subcellularLocation>
        <location evidence="1">Cell membrane</location>
        <topology evidence="1">Multi-pass membrane protein</topology>
    </subcellularLocation>
</comment>
<dbReference type="GO" id="GO:0022857">
    <property type="term" value="F:transmembrane transporter activity"/>
    <property type="evidence" value="ECO:0007669"/>
    <property type="project" value="InterPro"/>
</dbReference>
<evidence type="ECO:0000256" key="2">
    <source>
        <dbReference type="ARBA" id="ARBA00022475"/>
    </source>
</evidence>
<keyword evidence="2" id="KW-1003">Cell membrane</keyword>
<feature type="transmembrane region" description="Helical" evidence="6">
    <location>
        <begin position="153"/>
        <end position="173"/>
    </location>
</feature>
<accession>A0A249PKV9</accession>
<dbReference type="eggNOG" id="COG1172">
    <property type="taxonomic scope" value="Bacteria"/>
</dbReference>
<dbReference type="Proteomes" id="UP000217211">
    <property type="component" value="Plasmid pSJ05684b"/>
</dbReference>
<keyword evidence="3 6" id="KW-0812">Transmembrane</keyword>
<dbReference type="AlphaFoldDB" id="A0A249PKV9"/>
<evidence type="ECO:0000256" key="3">
    <source>
        <dbReference type="ARBA" id="ARBA00022692"/>
    </source>
</evidence>
<dbReference type="EMBL" id="CP023068">
    <property type="protein sequence ID" value="ASY66426.1"/>
    <property type="molecule type" value="Genomic_DNA"/>
</dbReference>
<keyword evidence="5 6" id="KW-0472">Membrane</keyword>
<dbReference type="InterPro" id="IPR001851">
    <property type="entry name" value="ABC_transp_permease"/>
</dbReference>
<evidence type="ECO:0000256" key="5">
    <source>
        <dbReference type="ARBA" id="ARBA00023136"/>
    </source>
</evidence>
<evidence type="ECO:0000313" key="8">
    <source>
        <dbReference type="Proteomes" id="UP000217211"/>
    </source>
</evidence>
<feature type="transmembrane region" description="Helical" evidence="6">
    <location>
        <begin position="84"/>
        <end position="106"/>
    </location>
</feature>
<keyword evidence="8" id="KW-1185">Reference proteome</keyword>
<feature type="transmembrane region" description="Helical" evidence="6">
    <location>
        <begin position="203"/>
        <end position="227"/>
    </location>
</feature>
<dbReference type="Pfam" id="PF02653">
    <property type="entry name" value="BPD_transp_2"/>
    <property type="match status" value="1"/>
</dbReference>
<proteinExistence type="predicted"/>
<evidence type="ECO:0000313" key="7">
    <source>
        <dbReference type="EMBL" id="ASY66426.1"/>
    </source>
</evidence>
<organism evidence="7 8">
    <name type="scientific">Sinorhizobium sojae CCBAU 05684</name>
    <dbReference type="NCBI Taxonomy" id="716928"/>
    <lineage>
        <taxon>Bacteria</taxon>
        <taxon>Pseudomonadati</taxon>
        <taxon>Pseudomonadota</taxon>
        <taxon>Alphaproteobacteria</taxon>
        <taxon>Hyphomicrobiales</taxon>
        <taxon>Rhizobiaceae</taxon>
        <taxon>Sinorhizobium/Ensifer group</taxon>
        <taxon>Sinorhizobium</taxon>
    </lineage>
</organism>
<evidence type="ECO:0000256" key="6">
    <source>
        <dbReference type="SAM" id="Phobius"/>
    </source>
</evidence>
<dbReference type="GO" id="GO:0005886">
    <property type="term" value="C:plasma membrane"/>
    <property type="evidence" value="ECO:0007669"/>
    <property type="project" value="UniProtKB-SubCell"/>
</dbReference>
<feature type="transmembrane region" description="Helical" evidence="6">
    <location>
        <begin position="233"/>
        <end position="252"/>
    </location>
</feature>
<gene>
    <name evidence="7" type="ORF">SJ05684_b54440</name>
</gene>
<feature type="transmembrane region" description="Helical" evidence="6">
    <location>
        <begin position="285"/>
        <end position="302"/>
    </location>
</feature>